<keyword evidence="4" id="KW-1003">Cell membrane</keyword>
<feature type="compositionally biased region" description="Basic residues" evidence="9">
    <location>
        <begin position="256"/>
        <end position="266"/>
    </location>
</feature>
<dbReference type="PANTHER" id="PTHR43166">
    <property type="entry name" value="AMINO ACID IMPORT ATP-BINDING PROTEIN"/>
    <property type="match status" value="1"/>
</dbReference>
<accession>A0A0L6U161</accession>
<organism evidence="11 12">
    <name type="scientific">Acetobacterium bakii</name>
    <dbReference type="NCBI Taxonomy" id="52689"/>
    <lineage>
        <taxon>Bacteria</taxon>
        <taxon>Bacillati</taxon>
        <taxon>Bacillota</taxon>
        <taxon>Clostridia</taxon>
        <taxon>Eubacteriales</taxon>
        <taxon>Eubacteriaceae</taxon>
        <taxon>Acetobacterium</taxon>
    </lineage>
</organism>
<reference evidence="12" key="1">
    <citation type="submission" date="2015-07" db="EMBL/GenBank/DDBJ databases">
        <title>Draft genome sequence of Acetobacterium bakii DSM 8293, a potential psychrophilic chemical producer through syngas fermentation.</title>
        <authorList>
            <person name="Song Y."/>
            <person name="Hwang S."/>
            <person name="Cho B.-K."/>
        </authorList>
    </citation>
    <scope>NUCLEOTIDE SEQUENCE [LARGE SCALE GENOMIC DNA]</scope>
    <source>
        <strain evidence="12">DSM 8239</strain>
    </source>
</reference>
<dbReference type="SUPFAM" id="SSF52540">
    <property type="entry name" value="P-loop containing nucleoside triphosphate hydrolases"/>
    <property type="match status" value="1"/>
</dbReference>
<dbReference type="PROSITE" id="PS50893">
    <property type="entry name" value="ABC_TRANSPORTER_2"/>
    <property type="match status" value="1"/>
</dbReference>
<dbReference type="PANTHER" id="PTHR43166:SF9">
    <property type="entry name" value="GLUTAMATE_ASPARTATE IMPORT ATP-BINDING PROTEIN GLTL"/>
    <property type="match status" value="1"/>
</dbReference>
<dbReference type="FunFam" id="3.40.50.300:FF:000020">
    <property type="entry name" value="Amino acid ABC transporter ATP-binding component"/>
    <property type="match status" value="1"/>
</dbReference>
<dbReference type="CDD" id="cd03262">
    <property type="entry name" value="ABC_HisP_GlnQ"/>
    <property type="match status" value="1"/>
</dbReference>
<dbReference type="InterPro" id="IPR027417">
    <property type="entry name" value="P-loop_NTPase"/>
</dbReference>
<dbReference type="InterPro" id="IPR050086">
    <property type="entry name" value="MetN_ABC_transporter-like"/>
</dbReference>
<comment type="subcellular location">
    <subcellularLocation>
        <location evidence="1">Cell membrane</location>
        <topology evidence="1">Peripheral membrane protein</topology>
    </subcellularLocation>
</comment>
<sequence length="266" mass="29815">MEIIKVNKLNKSFGDNHVLNDISFSVNKGDVMAIIGSSGSGKSTLLRCLIDLEKADSGDIIMEGKPLMESGVYTSPQEIRAIIIRMGMVFQHFNLFPHLTVRQNLELAPKVVKKEEPLEMNQRCEAYLNKVGLLDRIDAMPSTLSGGEKQRVAIARALMMNPDILLFDEPTSALDPELTGEVLSVMKNLATEHMTMVVVTHEMSFARDVANKVIFMDSGKILEVGSPKDIFINPKEPRTREFLSSILRDQSDRGKEKKRYKLKKHA</sequence>
<keyword evidence="6" id="KW-0067">ATP-binding</keyword>
<evidence type="ECO:0000256" key="8">
    <source>
        <dbReference type="ARBA" id="ARBA00023136"/>
    </source>
</evidence>
<keyword evidence="5" id="KW-0547">Nucleotide-binding</keyword>
<evidence type="ECO:0000256" key="6">
    <source>
        <dbReference type="ARBA" id="ARBA00022840"/>
    </source>
</evidence>
<evidence type="ECO:0000256" key="4">
    <source>
        <dbReference type="ARBA" id="ARBA00022475"/>
    </source>
</evidence>
<dbReference type="PIRSF" id="PIRSF039085">
    <property type="entry name" value="ABC_ATPase_HisP"/>
    <property type="match status" value="1"/>
</dbReference>
<name>A0A0L6U161_9FIRM</name>
<dbReference type="EMBL" id="LGYO01000017">
    <property type="protein sequence ID" value="KNZ42244.1"/>
    <property type="molecule type" value="Genomic_DNA"/>
</dbReference>
<feature type="region of interest" description="Disordered" evidence="9">
    <location>
        <begin position="245"/>
        <end position="266"/>
    </location>
</feature>
<dbReference type="Gene3D" id="3.40.50.300">
    <property type="entry name" value="P-loop containing nucleotide triphosphate hydrolases"/>
    <property type="match status" value="1"/>
</dbReference>
<dbReference type="GO" id="GO:0005886">
    <property type="term" value="C:plasma membrane"/>
    <property type="evidence" value="ECO:0007669"/>
    <property type="project" value="UniProtKB-SubCell"/>
</dbReference>
<evidence type="ECO:0000256" key="7">
    <source>
        <dbReference type="ARBA" id="ARBA00022970"/>
    </source>
</evidence>
<keyword evidence="12" id="KW-1185">Reference proteome</keyword>
<dbReference type="InterPro" id="IPR017871">
    <property type="entry name" value="ABC_transporter-like_CS"/>
</dbReference>
<dbReference type="RefSeq" id="WP_050739791.1">
    <property type="nucleotide sequence ID" value="NZ_LGYO01000017.1"/>
</dbReference>
<keyword evidence="3" id="KW-0813">Transport</keyword>
<evidence type="ECO:0000256" key="5">
    <source>
        <dbReference type="ARBA" id="ARBA00022741"/>
    </source>
</evidence>
<dbReference type="PROSITE" id="PS00211">
    <property type="entry name" value="ABC_TRANSPORTER_1"/>
    <property type="match status" value="1"/>
</dbReference>
<dbReference type="GO" id="GO:0005524">
    <property type="term" value="F:ATP binding"/>
    <property type="evidence" value="ECO:0007669"/>
    <property type="project" value="UniProtKB-KW"/>
</dbReference>
<dbReference type="SMART" id="SM00382">
    <property type="entry name" value="AAA"/>
    <property type="match status" value="1"/>
</dbReference>
<dbReference type="Pfam" id="PF00005">
    <property type="entry name" value="ABC_tran"/>
    <property type="match status" value="1"/>
</dbReference>
<gene>
    <name evidence="11" type="ORF">AKG39_07635</name>
</gene>
<dbReference type="InterPro" id="IPR003439">
    <property type="entry name" value="ABC_transporter-like_ATP-bd"/>
</dbReference>
<evidence type="ECO:0000256" key="2">
    <source>
        <dbReference type="ARBA" id="ARBA00005417"/>
    </source>
</evidence>
<keyword evidence="8" id="KW-0472">Membrane</keyword>
<comment type="similarity">
    <text evidence="2">Belongs to the ABC transporter superfamily.</text>
</comment>
<dbReference type="PATRIC" id="fig|52689.4.peg.647"/>
<evidence type="ECO:0000256" key="9">
    <source>
        <dbReference type="SAM" id="MobiDB-lite"/>
    </source>
</evidence>
<dbReference type="InterPro" id="IPR030679">
    <property type="entry name" value="ABC_ATPase_HisP-typ"/>
</dbReference>
<dbReference type="GO" id="GO:0015424">
    <property type="term" value="F:ABC-type amino acid transporter activity"/>
    <property type="evidence" value="ECO:0007669"/>
    <property type="project" value="InterPro"/>
</dbReference>
<dbReference type="STRING" id="52689.AKG39_07635"/>
<evidence type="ECO:0000313" key="11">
    <source>
        <dbReference type="EMBL" id="KNZ42244.1"/>
    </source>
</evidence>
<keyword evidence="7" id="KW-0029">Amino-acid transport</keyword>
<dbReference type="InterPro" id="IPR003593">
    <property type="entry name" value="AAA+_ATPase"/>
</dbReference>
<proteinExistence type="inferred from homology"/>
<evidence type="ECO:0000256" key="3">
    <source>
        <dbReference type="ARBA" id="ARBA00022448"/>
    </source>
</evidence>
<dbReference type="OrthoDB" id="9804199at2"/>
<evidence type="ECO:0000259" key="10">
    <source>
        <dbReference type="PROSITE" id="PS50893"/>
    </source>
</evidence>
<protein>
    <submittedName>
        <fullName evidence="11">Amino acid ABC transporter ATPase</fullName>
    </submittedName>
</protein>
<evidence type="ECO:0000256" key="1">
    <source>
        <dbReference type="ARBA" id="ARBA00004202"/>
    </source>
</evidence>
<dbReference type="Proteomes" id="UP000036873">
    <property type="component" value="Unassembled WGS sequence"/>
</dbReference>
<dbReference type="GO" id="GO:0016887">
    <property type="term" value="F:ATP hydrolysis activity"/>
    <property type="evidence" value="ECO:0007669"/>
    <property type="project" value="InterPro"/>
</dbReference>
<dbReference type="AlphaFoldDB" id="A0A0L6U161"/>
<evidence type="ECO:0000313" key="12">
    <source>
        <dbReference type="Proteomes" id="UP000036873"/>
    </source>
</evidence>
<comment type="caution">
    <text evidence="11">The sequence shown here is derived from an EMBL/GenBank/DDBJ whole genome shotgun (WGS) entry which is preliminary data.</text>
</comment>
<feature type="domain" description="ABC transporter" evidence="10">
    <location>
        <begin position="4"/>
        <end position="243"/>
    </location>
</feature>